<accession>A0A4Q8ABM1</accession>
<feature type="transmembrane region" description="Helical" evidence="1">
    <location>
        <begin position="170"/>
        <end position="186"/>
    </location>
</feature>
<comment type="caution">
    <text evidence="2">The sequence shown here is derived from an EMBL/GenBank/DDBJ whole genome shotgun (WGS) entry which is preliminary data.</text>
</comment>
<dbReference type="RefSeq" id="WP_130449753.1">
    <property type="nucleotide sequence ID" value="NZ_SHLA01000001.1"/>
</dbReference>
<evidence type="ECO:0000313" key="3">
    <source>
        <dbReference type="Proteomes" id="UP000292685"/>
    </source>
</evidence>
<feature type="transmembrane region" description="Helical" evidence="1">
    <location>
        <begin position="113"/>
        <end position="131"/>
    </location>
</feature>
<dbReference type="OrthoDB" id="3425909at2"/>
<dbReference type="GO" id="GO:0016787">
    <property type="term" value="F:hydrolase activity"/>
    <property type="evidence" value="ECO:0007669"/>
    <property type="project" value="UniProtKB-KW"/>
</dbReference>
<keyword evidence="1" id="KW-0472">Membrane</keyword>
<keyword evidence="1" id="KW-1133">Transmembrane helix</keyword>
<feature type="transmembrane region" description="Helical" evidence="1">
    <location>
        <begin position="263"/>
        <end position="283"/>
    </location>
</feature>
<organism evidence="2 3">
    <name type="scientific">Zhihengliuella halotolerans</name>
    <dbReference type="NCBI Taxonomy" id="370736"/>
    <lineage>
        <taxon>Bacteria</taxon>
        <taxon>Bacillati</taxon>
        <taxon>Actinomycetota</taxon>
        <taxon>Actinomycetes</taxon>
        <taxon>Micrococcales</taxon>
        <taxon>Micrococcaceae</taxon>
        <taxon>Zhihengliuella</taxon>
    </lineage>
</organism>
<dbReference type="Proteomes" id="UP000292685">
    <property type="component" value="Unassembled WGS sequence"/>
</dbReference>
<keyword evidence="2" id="KW-0378">Hydrolase</keyword>
<gene>
    <name evidence="2" type="ORF">EV380_1004</name>
</gene>
<feature type="transmembrane region" description="Helical" evidence="1">
    <location>
        <begin position="137"/>
        <end position="158"/>
    </location>
</feature>
<dbReference type="EMBL" id="SHLA01000001">
    <property type="protein sequence ID" value="RZU61434.1"/>
    <property type="molecule type" value="Genomic_DNA"/>
</dbReference>
<evidence type="ECO:0000256" key="1">
    <source>
        <dbReference type="SAM" id="Phobius"/>
    </source>
</evidence>
<protein>
    <submittedName>
        <fullName evidence="2">LexA-binding, inner membrane-associated putative hydrolase</fullName>
    </submittedName>
</protein>
<keyword evidence="3" id="KW-1185">Reference proteome</keyword>
<dbReference type="AlphaFoldDB" id="A0A4Q8ABM1"/>
<proteinExistence type="predicted"/>
<feature type="transmembrane region" description="Helical" evidence="1">
    <location>
        <begin position="192"/>
        <end position="217"/>
    </location>
</feature>
<dbReference type="Pfam" id="PF04307">
    <property type="entry name" value="YdjM"/>
    <property type="match status" value="1"/>
</dbReference>
<sequence length="284" mass="28934">MLGGNHAATGAAAWVLLSSQAQIPLTLLETAVAGAAPGIGQALPEVLTLGFGAFDDTPGGVATGALVCAGAALLPDADHRNASIARSLPPVTEALCRTVGRIAGGHRQGTHSLLGIVAVVVLAWLVGLWTIDAAGGAPIYVGAGLASVLLVSLAAKALKFIPDTMRKTPWLVGGACGLAVAFFSSADPRWFVTAVGLGAAVHLAGDLLTVGGINLLWPVRIRRPRALRHAPVISSMWRPNGHVAVPLLGATGSWREWALSVPVAAYALFGMCVSVSGTLTHYFG</sequence>
<evidence type="ECO:0000313" key="2">
    <source>
        <dbReference type="EMBL" id="RZU61434.1"/>
    </source>
</evidence>
<dbReference type="InterPro" id="IPR007404">
    <property type="entry name" value="YdjM-like"/>
</dbReference>
<name>A0A4Q8ABM1_9MICC</name>
<keyword evidence="1" id="KW-0812">Transmembrane</keyword>
<reference evidence="2 3" key="1">
    <citation type="submission" date="2019-02" db="EMBL/GenBank/DDBJ databases">
        <title>Sequencing the genomes of 1000 actinobacteria strains.</title>
        <authorList>
            <person name="Klenk H.-P."/>
        </authorList>
    </citation>
    <scope>NUCLEOTIDE SEQUENCE [LARGE SCALE GENOMIC DNA]</scope>
    <source>
        <strain evidence="2 3">DSM 17364</strain>
    </source>
</reference>